<reference evidence="7" key="1">
    <citation type="journal article" date="2013" name="Science">
        <title>The Amborella genome and the evolution of flowering plants.</title>
        <authorList>
            <consortium name="Amborella Genome Project"/>
        </authorList>
    </citation>
    <scope>NUCLEOTIDE SEQUENCE [LARGE SCALE GENOMIC DNA]</scope>
</reference>
<protein>
    <recommendedName>
        <fullName evidence="4">FRIGIDA-like protein</fullName>
    </recommendedName>
</protein>
<evidence type="ECO:0000256" key="1">
    <source>
        <dbReference type="ARBA" id="ARBA00008956"/>
    </source>
</evidence>
<evidence type="ECO:0000256" key="3">
    <source>
        <dbReference type="ARBA" id="ARBA00023089"/>
    </source>
</evidence>
<gene>
    <name evidence="6" type="ORF">AMTR_s00088p00169250</name>
</gene>
<feature type="compositionally biased region" description="Polar residues" evidence="5">
    <location>
        <begin position="106"/>
        <end position="120"/>
    </location>
</feature>
<accession>W1NWC8</accession>
<dbReference type="Pfam" id="PF07899">
    <property type="entry name" value="Frigida"/>
    <property type="match status" value="1"/>
</dbReference>
<dbReference type="GO" id="GO:0030154">
    <property type="term" value="P:cell differentiation"/>
    <property type="evidence" value="ECO:0007669"/>
    <property type="project" value="UniProtKB-KW"/>
</dbReference>
<feature type="region of interest" description="Disordered" evidence="5">
    <location>
        <begin position="91"/>
        <end position="124"/>
    </location>
</feature>
<dbReference type="Proteomes" id="UP000017836">
    <property type="component" value="Unassembled WGS sequence"/>
</dbReference>
<dbReference type="EMBL" id="KI394998">
    <property type="protein sequence ID" value="ERM99628.1"/>
    <property type="molecule type" value="Genomic_DNA"/>
</dbReference>
<comment type="similarity">
    <text evidence="1 4">Belongs to the Frigida family.</text>
</comment>
<dbReference type="OMA" id="KFALRTE"/>
<proteinExistence type="inferred from homology"/>
<evidence type="ECO:0000256" key="5">
    <source>
        <dbReference type="SAM" id="MobiDB-lite"/>
    </source>
</evidence>
<evidence type="ECO:0000256" key="4">
    <source>
        <dbReference type="RuleBase" id="RU364012"/>
    </source>
</evidence>
<evidence type="ECO:0000313" key="7">
    <source>
        <dbReference type="Proteomes" id="UP000017836"/>
    </source>
</evidence>
<sequence>MDSFNAISEAMKVAAKKKEDLHKAFENLISHCCLASLPLQWQDIEAHFELIEKDINEKLEKLSEKEKFMPKLEMIQEKPEKPTEHMAKIPVKTEVSPEKTVGNPAKTENTPAKQENSPAVNSKIDTKPRPILKTVCKKMDSKGLLKFIIDHQLDLSAIQYELPMAFRLAPNPANLVLDCVLEFYPPKGKQEISNTTRTCVLLLESLSIIEANRNPDIKVGAKKIVGEWRKKVNTMIDSGGGTPRAALTFLRLLVTYGLAYAFDADDLFECISLIGRRKEVPDLCRALDLSPNMPVVDYNCKEFVSMGYFILFR</sequence>
<dbReference type="Gramene" id="ERM99628">
    <property type="protein sequence ID" value="ERM99628"/>
    <property type="gene ID" value="AMTR_s00088p00169250"/>
</dbReference>
<name>W1NWC8_AMBTC</name>
<evidence type="ECO:0000256" key="2">
    <source>
        <dbReference type="ARBA" id="ARBA00022782"/>
    </source>
</evidence>
<keyword evidence="4" id="KW-0217">Developmental protein</keyword>
<dbReference type="PANTHER" id="PTHR31791">
    <property type="entry name" value="FRIGIDA-LIKE PROTEIN 3-RELATED"/>
    <property type="match status" value="1"/>
</dbReference>
<keyword evidence="3 4" id="KW-0287">Flowering</keyword>
<dbReference type="AlphaFoldDB" id="W1NWC8"/>
<organism evidence="6 7">
    <name type="scientific">Amborella trichopoda</name>
    <dbReference type="NCBI Taxonomy" id="13333"/>
    <lineage>
        <taxon>Eukaryota</taxon>
        <taxon>Viridiplantae</taxon>
        <taxon>Streptophyta</taxon>
        <taxon>Embryophyta</taxon>
        <taxon>Tracheophyta</taxon>
        <taxon>Spermatophyta</taxon>
        <taxon>Magnoliopsida</taxon>
        <taxon>Amborellales</taxon>
        <taxon>Amborellaceae</taxon>
        <taxon>Amborella</taxon>
    </lineage>
</organism>
<dbReference type="GO" id="GO:0009908">
    <property type="term" value="P:flower development"/>
    <property type="evidence" value="ECO:0007669"/>
    <property type="project" value="UniProtKB-KW"/>
</dbReference>
<dbReference type="PANTHER" id="PTHR31791:SF4">
    <property type="entry name" value="FRIGIDA-LIKE PROTEIN 3"/>
    <property type="match status" value="1"/>
</dbReference>
<keyword evidence="2 4" id="KW-0221">Differentiation</keyword>
<dbReference type="InterPro" id="IPR012474">
    <property type="entry name" value="Frigida"/>
</dbReference>
<keyword evidence="7" id="KW-1185">Reference proteome</keyword>
<evidence type="ECO:0000313" key="6">
    <source>
        <dbReference type="EMBL" id="ERM99628.1"/>
    </source>
</evidence>
<dbReference type="HOGENOM" id="CLU_026883_2_0_1"/>